<dbReference type="EMBL" id="JAGPNK010000009">
    <property type="protein sequence ID" value="KAH7313417.1"/>
    <property type="molecule type" value="Genomic_DNA"/>
</dbReference>
<reference evidence="7" key="1">
    <citation type="journal article" date="2021" name="Nat. Commun.">
        <title>Genetic determinants of endophytism in the Arabidopsis root mycobiome.</title>
        <authorList>
            <person name="Mesny F."/>
            <person name="Miyauchi S."/>
            <person name="Thiergart T."/>
            <person name="Pickel B."/>
            <person name="Atanasova L."/>
            <person name="Karlsson M."/>
            <person name="Huettel B."/>
            <person name="Barry K.W."/>
            <person name="Haridas S."/>
            <person name="Chen C."/>
            <person name="Bauer D."/>
            <person name="Andreopoulos W."/>
            <person name="Pangilinan J."/>
            <person name="LaButti K."/>
            <person name="Riley R."/>
            <person name="Lipzen A."/>
            <person name="Clum A."/>
            <person name="Drula E."/>
            <person name="Henrissat B."/>
            <person name="Kohler A."/>
            <person name="Grigoriev I.V."/>
            <person name="Martin F.M."/>
            <person name="Hacquard S."/>
        </authorList>
    </citation>
    <scope>NUCLEOTIDE SEQUENCE</scope>
    <source>
        <strain evidence="7">MPI-CAGE-CH-0235</strain>
    </source>
</reference>
<evidence type="ECO:0000256" key="1">
    <source>
        <dbReference type="ARBA" id="ARBA00022723"/>
    </source>
</evidence>
<keyword evidence="3" id="KW-0862">Zinc</keyword>
<feature type="domain" description="RING-type" evidence="6">
    <location>
        <begin position="311"/>
        <end position="352"/>
    </location>
</feature>
<dbReference type="GO" id="GO:0008270">
    <property type="term" value="F:zinc ion binding"/>
    <property type="evidence" value="ECO:0007669"/>
    <property type="project" value="UniProtKB-KW"/>
</dbReference>
<dbReference type="SUPFAM" id="SSF57850">
    <property type="entry name" value="RING/U-box"/>
    <property type="match status" value="1"/>
</dbReference>
<evidence type="ECO:0000313" key="7">
    <source>
        <dbReference type="EMBL" id="KAH7313417.1"/>
    </source>
</evidence>
<keyword evidence="8" id="KW-1185">Reference proteome</keyword>
<evidence type="ECO:0000256" key="4">
    <source>
        <dbReference type="PROSITE-ProRule" id="PRU00175"/>
    </source>
</evidence>
<accession>A0A8K0SKU5</accession>
<dbReference type="PROSITE" id="PS50089">
    <property type="entry name" value="ZF_RING_2"/>
    <property type="match status" value="1"/>
</dbReference>
<dbReference type="AlphaFoldDB" id="A0A8K0SKU5"/>
<proteinExistence type="predicted"/>
<dbReference type="InterPro" id="IPR001841">
    <property type="entry name" value="Znf_RING"/>
</dbReference>
<feature type="region of interest" description="Disordered" evidence="5">
    <location>
        <begin position="1"/>
        <end position="77"/>
    </location>
</feature>
<feature type="compositionally biased region" description="Polar residues" evidence="5">
    <location>
        <begin position="134"/>
        <end position="178"/>
    </location>
</feature>
<name>A0A8K0SKU5_9HYPO</name>
<dbReference type="PANTHER" id="PTHR23041:SF78">
    <property type="entry name" value="E3 UBIQUITIN-PROTEIN LIGASE RNF4"/>
    <property type="match status" value="1"/>
</dbReference>
<dbReference type="PANTHER" id="PTHR23041">
    <property type="entry name" value="RING FINGER DOMAIN-CONTAINING"/>
    <property type="match status" value="1"/>
</dbReference>
<evidence type="ECO:0000313" key="8">
    <source>
        <dbReference type="Proteomes" id="UP000813444"/>
    </source>
</evidence>
<keyword evidence="2 4" id="KW-0863">Zinc-finger</keyword>
<protein>
    <recommendedName>
        <fullName evidence="6">RING-type domain-containing protein</fullName>
    </recommendedName>
</protein>
<evidence type="ECO:0000256" key="5">
    <source>
        <dbReference type="SAM" id="MobiDB-lite"/>
    </source>
</evidence>
<dbReference type="Proteomes" id="UP000813444">
    <property type="component" value="Unassembled WGS sequence"/>
</dbReference>
<dbReference type="InterPro" id="IPR017907">
    <property type="entry name" value="Znf_RING_CS"/>
</dbReference>
<dbReference type="InterPro" id="IPR047134">
    <property type="entry name" value="RNF4"/>
</dbReference>
<comment type="caution">
    <text evidence="7">The sequence shown here is derived from an EMBL/GenBank/DDBJ whole genome shotgun (WGS) entry which is preliminary data.</text>
</comment>
<dbReference type="Gene3D" id="3.30.40.10">
    <property type="entry name" value="Zinc/RING finger domain, C3HC4 (zinc finger)"/>
    <property type="match status" value="1"/>
</dbReference>
<dbReference type="SMART" id="SM00184">
    <property type="entry name" value="RING"/>
    <property type="match status" value="1"/>
</dbReference>
<evidence type="ECO:0000259" key="6">
    <source>
        <dbReference type="PROSITE" id="PS50089"/>
    </source>
</evidence>
<dbReference type="Pfam" id="PF13920">
    <property type="entry name" value="zf-C3HC4_3"/>
    <property type="match status" value="1"/>
</dbReference>
<evidence type="ECO:0000256" key="3">
    <source>
        <dbReference type="ARBA" id="ARBA00022833"/>
    </source>
</evidence>
<organism evidence="7 8">
    <name type="scientific">Stachybotrys elegans</name>
    <dbReference type="NCBI Taxonomy" id="80388"/>
    <lineage>
        <taxon>Eukaryota</taxon>
        <taxon>Fungi</taxon>
        <taxon>Dikarya</taxon>
        <taxon>Ascomycota</taxon>
        <taxon>Pezizomycotina</taxon>
        <taxon>Sordariomycetes</taxon>
        <taxon>Hypocreomycetidae</taxon>
        <taxon>Hypocreales</taxon>
        <taxon>Stachybotryaceae</taxon>
        <taxon>Stachybotrys</taxon>
    </lineage>
</organism>
<dbReference type="OrthoDB" id="6270329at2759"/>
<evidence type="ECO:0000256" key="2">
    <source>
        <dbReference type="ARBA" id="ARBA00022771"/>
    </source>
</evidence>
<feature type="region of interest" description="Disordered" evidence="5">
    <location>
        <begin position="134"/>
        <end position="254"/>
    </location>
</feature>
<feature type="compositionally biased region" description="Polar residues" evidence="5">
    <location>
        <begin position="239"/>
        <end position="254"/>
    </location>
</feature>
<keyword evidence="1" id="KW-0479">Metal-binding</keyword>
<dbReference type="InterPro" id="IPR013083">
    <property type="entry name" value="Znf_RING/FYVE/PHD"/>
</dbReference>
<gene>
    <name evidence="7" type="ORF">B0I35DRAFT_272648</name>
</gene>
<dbReference type="PROSITE" id="PS00518">
    <property type="entry name" value="ZF_RING_1"/>
    <property type="match status" value="1"/>
</dbReference>
<sequence length="391" mass="43226">MPTNSDDIFDPLLIPSSPLRGPDFNSLTDGNTRLPRDSSTHRASLLPPLPPIRSPLATSSSPRHHTSRPPASSPDRVRRAQEIVDEPNIFDLTPSGWPVDTISPGLSPSSEAFNPNSVALNLYLGSDFNDSITRAPSSSHHVHSGQQPTTTTSPRFPHPSRSTATSQQTISRSETQLTFGDDILPSQYNEIWSEPPSPALSHLDSTQTSFSEAPMPEARKRNAQPGPPEPKRQRIASGEYSNRTSFTGKQRASDLTWQQELFGETPSQPDRTNEIPSDGLQTIDLTEATSVPEELLKPEEDKRIKIGAFQCVICMDDVTTLTVTHCGHLYCAQCLHSSLHVDATKGKCPMCRTKIETKPRESYNSKTKGYWPLELKLMTARRKGKRKIDLT</sequence>